<dbReference type="OrthoDB" id="9153185at2"/>
<dbReference type="AlphaFoldDB" id="A0A3E1P9M6"/>
<sequence>MKPDCLFLLLFLLPALFIFFWIAGIFRKRDTNNNQVLPIKEIKTETEYFDLFKESKLEDILKEVYNARRFEIDMYWKRTNYYWTMLVAVFAGYFVAFSNLNSSNEQGLKVVFFLNCFGIIFSTSWYLVNRGSKYWQMNWEKHAEILEGKVYGHLYKTNVSQGYYFKFKKFTNLTSPYPYSVTKINQVLNFFVIIMWLSLLYYTATNYLVIGVESFGSFYSIVGYVTILAVAALVLLTLTGKESIFSKSQDETHLLFTRRGITKDSSV</sequence>
<organism evidence="2 3">
    <name type="scientific">Chitinophaga silvisoli</name>
    <dbReference type="NCBI Taxonomy" id="2291814"/>
    <lineage>
        <taxon>Bacteria</taxon>
        <taxon>Pseudomonadati</taxon>
        <taxon>Bacteroidota</taxon>
        <taxon>Chitinophagia</taxon>
        <taxon>Chitinophagales</taxon>
        <taxon>Chitinophagaceae</taxon>
        <taxon>Chitinophaga</taxon>
    </lineage>
</organism>
<reference evidence="2 3" key="1">
    <citation type="submission" date="2018-08" db="EMBL/GenBank/DDBJ databases">
        <title>Chitinophaga sp. K20C18050901, a novel bacterium isolated from forest soil.</title>
        <authorList>
            <person name="Wang C."/>
        </authorList>
    </citation>
    <scope>NUCLEOTIDE SEQUENCE [LARGE SCALE GENOMIC DNA]</scope>
    <source>
        <strain evidence="2 3">K20C18050901</strain>
    </source>
</reference>
<comment type="caution">
    <text evidence="2">The sequence shown here is derived from an EMBL/GenBank/DDBJ whole genome shotgun (WGS) entry which is preliminary data.</text>
</comment>
<dbReference type="InterPro" id="IPR056918">
    <property type="entry name" value="8xMP"/>
</dbReference>
<dbReference type="Proteomes" id="UP000261174">
    <property type="component" value="Unassembled WGS sequence"/>
</dbReference>
<feature type="transmembrane region" description="Helical" evidence="1">
    <location>
        <begin position="110"/>
        <end position="128"/>
    </location>
</feature>
<accession>A0A3E1P9M6</accession>
<dbReference type="Pfam" id="PF24838">
    <property type="entry name" value="8xMP"/>
    <property type="match status" value="1"/>
</dbReference>
<keyword evidence="1" id="KW-0472">Membrane</keyword>
<protein>
    <submittedName>
        <fullName evidence="2">Uncharacterized protein</fullName>
    </submittedName>
</protein>
<keyword evidence="3" id="KW-1185">Reference proteome</keyword>
<dbReference type="EMBL" id="QTJV01000001">
    <property type="protein sequence ID" value="RFM36871.1"/>
    <property type="molecule type" value="Genomic_DNA"/>
</dbReference>
<feature type="transmembrane region" description="Helical" evidence="1">
    <location>
        <begin position="6"/>
        <end position="26"/>
    </location>
</feature>
<name>A0A3E1P9M6_9BACT</name>
<keyword evidence="1" id="KW-0812">Transmembrane</keyword>
<keyword evidence="1" id="KW-1133">Transmembrane helix</keyword>
<gene>
    <name evidence="2" type="ORF">DXN04_05065</name>
</gene>
<evidence type="ECO:0000256" key="1">
    <source>
        <dbReference type="SAM" id="Phobius"/>
    </source>
</evidence>
<feature type="transmembrane region" description="Helical" evidence="1">
    <location>
        <begin position="187"/>
        <end position="204"/>
    </location>
</feature>
<dbReference type="RefSeq" id="WP_116852191.1">
    <property type="nucleotide sequence ID" value="NZ_QTJV01000001.1"/>
</dbReference>
<feature type="transmembrane region" description="Helical" evidence="1">
    <location>
        <begin position="81"/>
        <end position="98"/>
    </location>
</feature>
<evidence type="ECO:0000313" key="3">
    <source>
        <dbReference type="Proteomes" id="UP000261174"/>
    </source>
</evidence>
<evidence type="ECO:0000313" key="2">
    <source>
        <dbReference type="EMBL" id="RFM36871.1"/>
    </source>
</evidence>
<proteinExistence type="predicted"/>
<feature type="transmembrane region" description="Helical" evidence="1">
    <location>
        <begin position="216"/>
        <end position="238"/>
    </location>
</feature>